<feature type="compositionally biased region" description="Low complexity" evidence="1">
    <location>
        <begin position="36"/>
        <end position="57"/>
    </location>
</feature>
<evidence type="ECO:0000256" key="2">
    <source>
        <dbReference type="SAM" id="Phobius"/>
    </source>
</evidence>
<feature type="compositionally biased region" description="Polar residues" evidence="1">
    <location>
        <begin position="281"/>
        <end position="292"/>
    </location>
</feature>
<accession>A0AA38X0S3</accession>
<dbReference type="AlphaFoldDB" id="A0AA38X0S3"/>
<feature type="transmembrane region" description="Helical" evidence="2">
    <location>
        <begin position="412"/>
        <end position="438"/>
    </location>
</feature>
<feature type="compositionally biased region" description="Basic and acidic residues" evidence="1">
    <location>
        <begin position="646"/>
        <end position="661"/>
    </location>
</feature>
<feature type="compositionally biased region" description="Low complexity" evidence="1">
    <location>
        <begin position="142"/>
        <end position="160"/>
    </location>
</feature>
<dbReference type="PANTHER" id="PTHR35872:SF2">
    <property type="entry name" value="INTEGRAL MEMBRANE PROTEIN (AFU_ORTHOLOGUE AFUA_5G07110)"/>
    <property type="match status" value="1"/>
</dbReference>
<feature type="compositionally biased region" description="Basic and acidic residues" evidence="1">
    <location>
        <begin position="499"/>
        <end position="520"/>
    </location>
</feature>
<dbReference type="PANTHER" id="PTHR35872">
    <property type="entry name" value="INTEGRAL MEMBRANE PROTEIN (AFU_ORTHOLOGUE AFUA_5G07110)"/>
    <property type="match status" value="1"/>
</dbReference>
<feature type="region of interest" description="Disordered" evidence="1">
    <location>
        <begin position="499"/>
        <end position="521"/>
    </location>
</feature>
<feature type="region of interest" description="Disordered" evidence="1">
    <location>
        <begin position="1"/>
        <end position="218"/>
    </location>
</feature>
<organism evidence="3 4">
    <name type="scientific">Cladophialophora chaetospira</name>
    <dbReference type="NCBI Taxonomy" id="386627"/>
    <lineage>
        <taxon>Eukaryota</taxon>
        <taxon>Fungi</taxon>
        <taxon>Dikarya</taxon>
        <taxon>Ascomycota</taxon>
        <taxon>Pezizomycotina</taxon>
        <taxon>Eurotiomycetes</taxon>
        <taxon>Chaetothyriomycetidae</taxon>
        <taxon>Chaetothyriales</taxon>
        <taxon>Herpotrichiellaceae</taxon>
        <taxon>Cladophialophora</taxon>
    </lineage>
</organism>
<feature type="region of interest" description="Disordered" evidence="1">
    <location>
        <begin position="646"/>
        <end position="665"/>
    </location>
</feature>
<reference evidence="3" key="1">
    <citation type="submission" date="2022-10" db="EMBL/GenBank/DDBJ databases">
        <title>Culturing micro-colonial fungi from biological soil crusts in the Mojave desert and describing Neophaeococcomyces mojavensis, and introducing the new genera and species Taxawa tesnikishii.</title>
        <authorList>
            <person name="Kurbessoian T."/>
            <person name="Stajich J.E."/>
        </authorList>
    </citation>
    <scope>NUCLEOTIDE SEQUENCE</scope>
    <source>
        <strain evidence="3">TK_41</strain>
    </source>
</reference>
<feature type="compositionally biased region" description="Polar residues" evidence="1">
    <location>
        <begin position="84"/>
        <end position="99"/>
    </location>
</feature>
<keyword evidence="2" id="KW-0812">Transmembrane</keyword>
<feature type="region of interest" description="Disordered" evidence="1">
    <location>
        <begin position="281"/>
        <end position="326"/>
    </location>
</feature>
<dbReference type="Pfam" id="PF11204">
    <property type="entry name" value="DUF2985"/>
    <property type="match status" value="1"/>
</dbReference>
<feature type="region of interest" description="Disordered" evidence="1">
    <location>
        <begin position="672"/>
        <end position="691"/>
    </location>
</feature>
<dbReference type="InterPro" id="IPR021369">
    <property type="entry name" value="DUF2985"/>
</dbReference>
<evidence type="ECO:0000313" key="4">
    <source>
        <dbReference type="Proteomes" id="UP001172673"/>
    </source>
</evidence>
<feature type="transmembrane region" description="Helical" evidence="2">
    <location>
        <begin position="597"/>
        <end position="618"/>
    </location>
</feature>
<evidence type="ECO:0000313" key="3">
    <source>
        <dbReference type="EMBL" id="KAJ9604674.1"/>
    </source>
</evidence>
<feature type="compositionally biased region" description="Low complexity" evidence="1">
    <location>
        <begin position="1"/>
        <end position="15"/>
    </location>
</feature>
<feature type="transmembrane region" description="Helical" evidence="2">
    <location>
        <begin position="557"/>
        <end position="577"/>
    </location>
</feature>
<gene>
    <name evidence="3" type="ORF">H2200_010788</name>
</gene>
<feature type="compositionally biased region" description="Low complexity" evidence="1">
    <location>
        <begin position="100"/>
        <end position="110"/>
    </location>
</feature>
<keyword evidence="4" id="KW-1185">Reference proteome</keyword>
<evidence type="ECO:0000256" key="1">
    <source>
        <dbReference type="SAM" id="MobiDB-lite"/>
    </source>
</evidence>
<keyword evidence="2" id="KW-1133">Transmembrane helix</keyword>
<proteinExistence type="predicted"/>
<evidence type="ECO:0008006" key="5">
    <source>
        <dbReference type="Google" id="ProtNLM"/>
    </source>
</evidence>
<feature type="compositionally biased region" description="Polar residues" evidence="1">
    <location>
        <begin position="166"/>
        <end position="181"/>
    </location>
</feature>
<comment type="caution">
    <text evidence="3">The sequence shown here is derived from an EMBL/GenBank/DDBJ whole genome shotgun (WGS) entry which is preliminary data.</text>
</comment>
<dbReference type="EMBL" id="JAPDRK010000018">
    <property type="protein sequence ID" value="KAJ9604674.1"/>
    <property type="molecule type" value="Genomic_DNA"/>
</dbReference>
<keyword evidence="2" id="KW-0472">Membrane</keyword>
<dbReference type="Proteomes" id="UP001172673">
    <property type="component" value="Unassembled WGS sequence"/>
</dbReference>
<name>A0AA38X0S3_9EURO</name>
<sequence>MSSSRPGSRRISGVSNSNTEPFPSIPDSPAGPSSNTNGPNTTTTTTTVHGPTITTTIHRGRPYTITSNSPAPAPSHAPAPAHANQTPTSIVSAPDNSIITTSAGPTTTRTSHLAPTPVVRARPISIRRLPSSNLRAGYEDNASQPPSRSASGRGRSTSAPQHLTVPGSNNLTRQSTRQSMLPTVAENPQAAGGDVVDRDTMNENVTGGVGRRRSVSNAARSMISRFSETSRERQPQGPEYDSDVVDLLDVLDPEVSTLTTLNNVQNSLFVPDLGRWINRRPTYNLSRQTTQTRRPEPKPGQEQAGMTPIPSQATEEQAGTDPVDEEVGAPATMQRTWSWQRKPQIERTHSITSVVTDSHYAVLPHGVSLEGWSEEDKEALDDHVRHMMHSKRSKFKQRMVAFGKYIQKPLGFFVFLYATLITLFGLAWVLFLIGWIYVGDRKDYLTNVIDNVLVALFAVMGDGLAPFRMVDTYHMCFIAHYHHKSWRLRRERALPKLHDRNDLPAQPEKEADPESAKPEDAEFSVLNHKQQQKLIHHQAKFSKSHSFYKPHETGTHFAFPLPLLVAIVVLLDCHSLFQIALGTCTWAIDYHTRPQALTATILCCSITCNITAGILITVGDRKTRKKDVALRMERQALTQTAIEKVERHKREREQQAEEQARLTDNTRNFEVIDEETVAEPNDQSRMNKRTY</sequence>
<protein>
    <recommendedName>
        <fullName evidence="5">Integral membrane protein</fullName>
    </recommendedName>
</protein>